<name>U3B324_9VIBR</name>
<keyword evidence="12" id="KW-1185">Reference proteome</keyword>
<evidence type="ECO:0000256" key="1">
    <source>
        <dbReference type="ARBA" id="ARBA00001936"/>
    </source>
</evidence>
<dbReference type="Gene3D" id="3.60.10.10">
    <property type="entry name" value="Endonuclease/exonuclease/phosphatase"/>
    <property type="match status" value="1"/>
</dbReference>
<evidence type="ECO:0000256" key="8">
    <source>
        <dbReference type="ARBA" id="ARBA00023204"/>
    </source>
</evidence>
<keyword evidence="5" id="KW-0227">DNA damage</keyword>
<keyword evidence="6" id="KW-0378">Hydrolase</keyword>
<evidence type="ECO:0000256" key="2">
    <source>
        <dbReference type="ARBA" id="ARBA00001946"/>
    </source>
</evidence>
<keyword evidence="7" id="KW-0460">Magnesium</keyword>
<accession>U3B324</accession>
<evidence type="ECO:0000259" key="10">
    <source>
        <dbReference type="Pfam" id="PF03372"/>
    </source>
</evidence>
<dbReference type="GO" id="GO:0005737">
    <property type="term" value="C:cytoplasm"/>
    <property type="evidence" value="ECO:0007669"/>
    <property type="project" value="TreeGrafter"/>
</dbReference>
<dbReference type="GO" id="GO:0006302">
    <property type="term" value="P:double-strand break repair"/>
    <property type="evidence" value="ECO:0007669"/>
    <property type="project" value="TreeGrafter"/>
</dbReference>
<evidence type="ECO:0000313" key="11">
    <source>
        <dbReference type="EMBL" id="GAD79857.1"/>
    </source>
</evidence>
<evidence type="ECO:0000256" key="9">
    <source>
        <dbReference type="SAM" id="SignalP"/>
    </source>
</evidence>
<protein>
    <recommendedName>
        <fullName evidence="10">Endonuclease/exonuclease/phosphatase domain-containing protein</fullName>
    </recommendedName>
</protein>
<evidence type="ECO:0000256" key="6">
    <source>
        <dbReference type="ARBA" id="ARBA00022801"/>
    </source>
</evidence>
<proteinExistence type="predicted"/>
<feature type="signal peptide" evidence="9">
    <location>
        <begin position="1"/>
        <end position="37"/>
    </location>
</feature>
<dbReference type="GO" id="GO:0046872">
    <property type="term" value="F:metal ion binding"/>
    <property type="evidence" value="ECO:0007669"/>
    <property type="project" value="UniProtKB-KW"/>
</dbReference>
<dbReference type="Pfam" id="PF03372">
    <property type="entry name" value="Exo_endo_phos"/>
    <property type="match status" value="1"/>
</dbReference>
<keyword evidence="9" id="KW-0732">Signal</keyword>
<reference evidence="11 12" key="1">
    <citation type="submission" date="2013-09" db="EMBL/GenBank/DDBJ databases">
        <title>Whole genome shotgun sequence of Vibrio ezurae NBRC 102218.</title>
        <authorList>
            <person name="Yoshida I."/>
            <person name="Hosoyama A."/>
            <person name="Numata M."/>
            <person name="Hashimoto M."/>
            <person name="Hosoyama Y."/>
            <person name="Tsuchikane K."/>
            <person name="Noguchi M."/>
            <person name="Hirakata S."/>
            <person name="Ichikawa N."/>
            <person name="Ohji S."/>
            <person name="Yamazoe A."/>
            <person name="Fujita N."/>
        </authorList>
    </citation>
    <scope>NUCLEOTIDE SEQUENCE [LARGE SCALE GENOMIC DNA]</scope>
    <source>
        <strain evidence="11 12">NBRC 102218</strain>
    </source>
</reference>
<comment type="cofactor">
    <cofactor evidence="1">
        <name>Mn(2+)</name>
        <dbReference type="ChEBI" id="CHEBI:29035"/>
    </cofactor>
</comment>
<evidence type="ECO:0000256" key="7">
    <source>
        <dbReference type="ARBA" id="ARBA00022842"/>
    </source>
</evidence>
<dbReference type="PANTHER" id="PTHR15822">
    <property type="entry name" value="TRAF AND TNF RECEPTOR-ASSOCIATED PROTEIN"/>
    <property type="match status" value="1"/>
</dbReference>
<dbReference type="eggNOG" id="COG0708">
    <property type="taxonomic scope" value="Bacteria"/>
</dbReference>
<comment type="caution">
    <text evidence="11">The sequence shown here is derived from an EMBL/GenBank/DDBJ whole genome shotgun (WGS) entry which is preliminary data.</text>
</comment>
<dbReference type="GO" id="GO:0003697">
    <property type="term" value="F:single-stranded DNA binding"/>
    <property type="evidence" value="ECO:0007669"/>
    <property type="project" value="TreeGrafter"/>
</dbReference>
<dbReference type="GO" id="GO:0004518">
    <property type="term" value="F:nuclease activity"/>
    <property type="evidence" value="ECO:0007669"/>
    <property type="project" value="UniProtKB-KW"/>
</dbReference>
<evidence type="ECO:0000256" key="3">
    <source>
        <dbReference type="ARBA" id="ARBA00022722"/>
    </source>
</evidence>
<evidence type="ECO:0000313" key="12">
    <source>
        <dbReference type="Proteomes" id="UP000016562"/>
    </source>
</evidence>
<dbReference type="SUPFAM" id="SSF56219">
    <property type="entry name" value="DNase I-like"/>
    <property type="match status" value="1"/>
</dbReference>
<keyword evidence="4" id="KW-0479">Metal-binding</keyword>
<gene>
    <name evidence="11" type="ORF">VEZ01S_20_01300</name>
</gene>
<dbReference type="EMBL" id="BATM01000020">
    <property type="protein sequence ID" value="GAD79857.1"/>
    <property type="molecule type" value="Genomic_DNA"/>
</dbReference>
<dbReference type="InterPro" id="IPR005135">
    <property type="entry name" value="Endo/exonuclease/phosphatase"/>
</dbReference>
<keyword evidence="3" id="KW-0540">Nuclease</keyword>
<feature type="chain" id="PRO_5004638632" description="Endonuclease/exonuclease/phosphatase domain-containing protein" evidence="9">
    <location>
        <begin position="38"/>
        <end position="312"/>
    </location>
</feature>
<dbReference type="GO" id="GO:0070260">
    <property type="term" value="F:5'-tyrosyl-DNA phosphodiesterase activity"/>
    <property type="evidence" value="ECO:0007669"/>
    <property type="project" value="TreeGrafter"/>
</dbReference>
<comment type="cofactor">
    <cofactor evidence="2">
        <name>Mg(2+)</name>
        <dbReference type="ChEBI" id="CHEBI:18420"/>
    </cofactor>
</comment>
<organism evidence="11 12">
    <name type="scientific">Vibrio ezurae NBRC 102218</name>
    <dbReference type="NCBI Taxonomy" id="1219080"/>
    <lineage>
        <taxon>Bacteria</taxon>
        <taxon>Pseudomonadati</taxon>
        <taxon>Pseudomonadota</taxon>
        <taxon>Gammaproteobacteria</taxon>
        <taxon>Vibrionales</taxon>
        <taxon>Vibrionaceae</taxon>
        <taxon>Vibrio</taxon>
    </lineage>
</organism>
<dbReference type="InterPro" id="IPR036691">
    <property type="entry name" value="Endo/exonu/phosph_ase_sf"/>
</dbReference>
<dbReference type="PANTHER" id="PTHR15822:SF4">
    <property type="entry name" value="TYROSYL-DNA PHOSPHODIESTERASE 2"/>
    <property type="match status" value="1"/>
</dbReference>
<feature type="domain" description="Endonuclease/exonuclease/phosphatase" evidence="10">
    <location>
        <begin position="44"/>
        <end position="303"/>
    </location>
</feature>
<sequence length="312" mass="35720">MGDEQEYQILKIIMRKKSLAFASLMLLILSVSTGAYAADLKLTTWNLAWLSTQSYPQFSESQRDKNDFATLSRYFESIHPDLLAFQEVDSAQAIQQVVGSQYTVVLSERALPKHSAKQFRDINQYTGFAFNKNLQVIEHPDLDLNVEKHGKLRFATYIEITSNQDSSHLHLLSVHLKAGCQGKKNPNRSCNIVEQQAKQLNQWIKQRENKGQSYIVLGDFNHNLAYKGDWVWQILSKNTAKATLASRTSQATCEIRSNRNPKQTHRFRSLIDHIIVSSDLNHTLPKQNVYAKQDVLNYQLSDHCPVSFSLQH</sequence>
<dbReference type="InterPro" id="IPR051547">
    <property type="entry name" value="TDP2-like"/>
</dbReference>
<dbReference type="Proteomes" id="UP000016562">
    <property type="component" value="Unassembled WGS sequence"/>
</dbReference>
<keyword evidence="8" id="KW-0234">DNA repair</keyword>
<evidence type="ECO:0000256" key="4">
    <source>
        <dbReference type="ARBA" id="ARBA00022723"/>
    </source>
</evidence>
<dbReference type="AlphaFoldDB" id="U3B324"/>
<evidence type="ECO:0000256" key="5">
    <source>
        <dbReference type="ARBA" id="ARBA00022763"/>
    </source>
</evidence>
<dbReference type="STRING" id="1219080.VEZ01S_20_01300"/>